<dbReference type="InterPro" id="IPR028098">
    <property type="entry name" value="Glyco_trans_4-like_N"/>
</dbReference>
<evidence type="ECO:0000256" key="1">
    <source>
        <dbReference type="ARBA" id="ARBA00022676"/>
    </source>
</evidence>
<dbReference type="Pfam" id="PF00534">
    <property type="entry name" value="Glycos_transf_1"/>
    <property type="match status" value="1"/>
</dbReference>
<organism evidence="6">
    <name type="scientific">uncultured Solirubrobacteraceae bacterium</name>
    <dbReference type="NCBI Taxonomy" id="1162706"/>
    <lineage>
        <taxon>Bacteria</taxon>
        <taxon>Bacillati</taxon>
        <taxon>Actinomycetota</taxon>
        <taxon>Thermoleophilia</taxon>
        <taxon>Solirubrobacterales</taxon>
        <taxon>Solirubrobacteraceae</taxon>
        <taxon>environmental samples</taxon>
    </lineage>
</organism>
<dbReference type="Gene3D" id="3.40.50.2000">
    <property type="entry name" value="Glycogen Phosphorylase B"/>
    <property type="match status" value="2"/>
</dbReference>
<proteinExistence type="predicted"/>
<feature type="region of interest" description="Disordered" evidence="3">
    <location>
        <begin position="365"/>
        <end position="387"/>
    </location>
</feature>
<dbReference type="PANTHER" id="PTHR45947">
    <property type="entry name" value="SULFOQUINOVOSYL TRANSFERASE SQD2"/>
    <property type="match status" value="1"/>
</dbReference>
<keyword evidence="2" id="KW-0808">Transferase</keyword>
<reference evidence="6" key="1">
    <citation type="submission" date="2020-02" db="EMBL/GenBank/DDBJ databases">
        <authorList>
            <person name="Meier V. D."/>
        </authorList>
    </citation>
    <scope>NUCLEOTIDE SEQUENCE</scope>
    <source>
        <strain evidence="6">AVDCRST_MAG30</strain>
    </source>
</reference>
<dbReference type="Pfam" id="PF13439">
    <property type="entry name" value="Glyco_transf_4"/>
    <property type="match status" value="1"/>
</dbReference>
<dbReference type="GO" id="GO:1901137">
    <property type="term" value="P:carbohydrate derivative biosynthetic process"/>
    <property type="evidence" value="ECO:0007669"/>
    <property type="project" value="UniProtKB-ARBA"/>
</dbReference>
<evidence type="ECO:0000256" key="3">
    <source>
        <dbReference type="SAM" id="MobiDB-lite"/>
    </source>
</evidence>
<feature type="compositionally biased region" description="Low complexity" evidence="3">
    <location>
        <begin position="365"/>
        <end position="380"/>
    </location>
</feature>
<keyword evidence="1" id="KW-0328">Glycosyltransferase</keyword>
<feature type="domain" description="Glycosyltransferase subfamily 4-like N-terminal" evidence="5">
    <location>
        <begin position="22"/>
        <end position="181"/>
    </location>
</feature>
<gene>
    <name evidence="6" type="ORF">AVDCRST_MAG30-3763</name>
</gene>
<evidence type="ECO:0000256" key="2">
    <source>
        <dbReference type="ARBA" id="ARBA00022679"/>
    </source>
</evidence>
<name>A0A6J4TU06_9ACTN</name>
<dbReference type="AlphaFoldDB" id="A0A6J4TU06"/>
<dbReference type="SUPFAM" id="SSF53756">
    <property type="entry name" value="UDP-Glycosyltransferase/glycogen phosphorylase"/>
    <property type="match status" value="1"/>
</dbReference>
<dbReference type="PANTHER" id="PTHR45947:SF3">
    <property type="entry name" value="SULFOQUINOVOSYL TRANSFERASE SQD2"/>
    <property type="match status" value="1"/>
</dbReference>
<evidence type="ECO:0008006" key="7">
    <source>
        <dbReference type="Google" id="ProtNLM"/>
    </source>
</evidence>
<dbReference type="InterPro" id="IPR001296">
    <property type="entry name" value="Glyco_trans_1"/>
</dbReference>
<sequence>MAAAPLHILLLTDRDWTHPQGGGTGTNLYGQVARWVAWGHRVTVVAGSYPGAPAVEHPAPNLVIHRLGTRLTVFPRAALAVLRGVGRDADVVLEVVNGIAFFTPLWLRRPRVTLVHHVHRDHYVTELGRVGQIAALLLETLPLRFLYRRSAFLTISHAARRDLERLGLSQIHVEYLGVDPSPVPPGERDPEPRLLFLGRLKQYKRIELVLDVLEGIPGAHLDIAGEGDHRPALEAEIARRGLGGRVTLHGHVSEERKAELYDRAWVNLTASSAEGWCLTVMEAAARGTPSAALRVGGLPESILDERTGLLADEPEELAEKVAGLVAHPDRRHELGANARERALSEFSWDRTAAATLSLLDAVAARPAAPAEPETGPAAEPEPAEIRA</sequence>
<dbReference type="GO" id="GO:0016758">
    <property type="term" value="F:hexosyltransferase activity"/>
    <property type="evidence" value="ECO:0007669"/>
    <property type="project" value="TreeGrafter"/>
</dbReference>
<accession>A0A6J4TU06</accession>
<feature type="domain" description="Glycosyl transferase family 1" evidence="4">
    <location>
        <begin position="186"/>
        <end position="341"/>
    </location>
</feature>
<evidence type="ECO:0000313" key="6">
    <source>
        <dbReference type="EMBL" id="CAA9530874.1"/>
    </source>
</evidence>
<dbReference type="InterPro" id="IPR050194">
    <property type="entry name" value="Glycosyltransferase_grp1"/>
</dbReference>
<protein>
    <recommendedName>
        <fullName evidence="7">Glycosyltransferase</fullName>
    </recommendedName>
</protein>
<dbReference type="CDD" id="cd03801">
    <property type="entry name" value="GT4_PimA-like"/>
    <property type="match status" value="1"/>
</dbReference>
<evidence type="ECO:0000259" key="4">
    <source>
        <dbReference type="Pfam" id="PF00534"/>
    </source>
</evidence>
<evidence type="ECO:0000259" key="5">
    <source>
        <dbReference type="Pfam" id="PF13439"/>
    </source>
</evidence>
<dbReference type="EMBL" id="CADCVS010000497">
    <property type="protein sequence ID" value="CAA9530874.1"/>
    <property type="molecule type" value="Genomic_DNA"/>
</dbReference>